<dbReference type="Gene3D" id="2.40.50.100">
    <property type="match status" value="1"/>
</dbReference>
<comment type="caution">
    <text evidence="6">The sequence shown here is derived from an EMBL/GenBank/DDBJ whole genome shotgun (WGS) entry which is preliminary data.</text>
</comment>
<evidence type="ECO:0000313" key="6">
    <source>
        <dbReference type="EMBL" id="MBB4035620.1"/>
    </source>
</evidence>
<gene>
    <name evidence="6" type="ORF">GGR21_001513</name>
</gene>
<keyword evidence="4" id="KW-0472">Membrane</keyword>
<dbReference type="Gene3D" id="2.40.420.20">
    <property type="match status" value="1"/>
</dbReference>
<feature type="coiled-coil region" evidence="3">
    <location>
        <begin position="110"/>
        <end position="214"/>
    </location>
</feature>
<dbReference type="PANTHER" id="PTHR32347:SF14">
    <property type="entry name" value="EFFLUX SYSTEM COMPONENT YKNX-RELATED"/>
    <property type="match status" value="1"/>
</dbReference>
<reference evidence="6 7" key="1">
    <citation type="submission" date="2020-08" db="EMBL/GenBank/DDBJ databases">
        <title>Genomic Encyclopedia of Type Strains, Phase IV (KMG-IV): sequencing the most valuable type-strain genomes for metagenomic binning, comparative biology and taxonomic classification.</title>
        <authorList>
            <person name="Goeker M."/>
        </authorList>
    </citation>
    <scope>NUCLEOTIDE SEQUENCE [LARGE SCALE GENOMIC DNA]</scope>
    <source>
        <strain evidence="6 7">DSM 104969</strain>
    </source>
</reference>
<evidence type="ECO:0000256" key="3">
    <source>
        <dbReference type="SAM" id="Coils"/>
    </source>
</evidence>
<organism evidence="6 7">
    <name type="scientific">Dysgonomonas hofstadii</name>
    <dbReference type="NCBI Taxonomy" id="637886"/>
    <lineage>
        <taxon>Bacteria</taxon>
        <taxon>Pseudomonadati</taxon>
        <taxon>Bacteroidota</taxon>
        <taxon>Bacteroidia</taxon>
        <taxon>Bacteroidales</taxon>
        <taxon>Dysgonomonadaceae</taxon>
        <taxon>Dysgonomonas</taxon>
    </lineage>
</organism>
<feature type="transmembrane region" description="Helical" evidence="4">
    <location>
        <begin position="21"/>
        <end position="39"/>
    </location>
</feature>
<dbReference type="EMBL" id="JACIEP010000004">
    <property type="protein sequence ID" value="MBB4035620.1"/>
    <property type="molecule type" value="Genomic_DNA"/>
</dbReference>
<evidence type="ECO:0000256" key="1">
    <source>
        <dbReference type="ARBA" id="ARBA00004196"/>
    </source>
</evidence>
<evidence type="ECO:0000256" key="4">
    <source>
        <dbReference type="SAM" id="Phobius"/>
    </source>
</evidence>
<proteinExistence type="predicted"/>
<dbReference type="GO" id="GO:0030313">
    <property type="term" value="C:cell envelope"/>
    <property type="evidence" value="ECO:0007669"/>
    <property type="project" value="UniProtKB-SubCell"/>
</dbReference>
<keyword evidence="4" id="KW-0812">Transmembrane</keyword>
<dbReference type="RefSeq" id="WP_183306545.1">
    <property type="nucleotide sequence ID" value="NZ_JACIEP010000004.1"/>
</dbReference>
<sequence>MDREIPLSIQKKERNKQIIRYGSIFVAIVVVIVIILNIMEGSIPSKNLVIGTVDKGTIEVTVNASGKVIPLTEEIIVSPIASRILEVYKEAGDSVNTGEPILKLELASIETEHKQKLDELEMKKSKLIQSQISLDNKISELEMQKQVKEMNLKQMQTELDNERYLDSIGASTSDKVRQAALSYEVAKLELQQLKQQIENQKKNTTAEARVQQLDLSIFEKSLSESARLLKDARILSPQNATLTYVNNQIGSQVSAGTQIAIVSDLSHFKVEAEIADSYAERLSSGAKAIIKIGQLQLDGTVVNITPSVKNGVIQFIVMLKDNGNSRLRSGLKTDVYVTHGIQDEAIRIPNASYYIGAGDYELWVVNGNKAEKRKIKLGESSFEYVEVIDGLNEGEKVIISDMNQYRNKKELKIKN</sequence>
<protein>
    <submittedName>
        <fullName evidence="6">HlyD family secretion protein</fullName>
    </submittedName>
</protein>
<dbReference type="PANTHER" id="PTHR32347">
    <property type="entry name" value="EFFLUX SYSTEM COMPONENT YKNX-RELATED"/>
    <property type="match status" value="1"/>
</dbReference>
<keyword evidence="7" id="KW-1185">Reference proteome</keyword>
<accession>A0A840CI29</accession>
<evidence type="ECO:0000259" key="5">
    <source>
        <dbReference type="Pfam" id="PF25967"/>
    </source>
</evidence>
<name>A0A840CI29_9BACT</name>
<dbReference type="InterPro" id="IPR058627">
    <property type="entry name" value="MdtA-like_C"/>
</dbReference>
<dbReference type="Pfam" id="PF25967">
    <property type="entry name" value="RND-MFP_C"/>
    <property type="match status" value="1"/>
</dbReference>
<comment type="subcellular location">
    <subcellularLocation>
        <location evidence="1">Cell envelope</location>
    </subcellularLocation>
</comment>
<dbReference type="AlphaFoldDB" id="A0A840CI29"/>
<dbReference type="Proteomes" id="UP000555103">
    <property type="component" value="Unassembled WGS sequence"/>
</dbReference>
<evidence type="ECO:0000313" key="7">
    <source>
        <dbReference type="Proteomes" id="UP000555103"/>
    </source>
</evidence>
<keyword evidence="2 3" id="KW-0175">Coiled coil</keyword>
<evidence type="ECO:0000256" key="2">
    <source>
        <dbReference type="ARBA" id="ARBA00023054"/>
    </source>
</evidence>
<keyword evidence="4" id="KW-1133">Transmembrane helix</keyword>
<dbReference type="InterPro" id="IPR050465">
    <property type="entry name" value="UPF0194_transport"/>
</dbReference>
<feature type="domain" description="Multidrug resistance protein MdtA-like C-terminal permuted SH3" evidence="5">
    <location>
        <begin position="345"/>
        <end position="402"/>
    </location>
</feature>